<name>A0A7K9H544_LOXLE</name>
<sequence>RFQRPHRLRLHRAHHSGQLPYACPQCPRSFLLRRLLDVHLLGHAGRQPLRCQGCGAAFATNA</sequence>
<dbReference type="InterPro" id="IPR050636">
    <property type="entry name" value="C2H2-ZF_domain-containing"/>
</dbReference>
<dbReference type="PROSITE" id="PS00028">
    <property type="entry name" value="ZINC_FINGER_C2H2_1"/>
    <property type="match status" value="1"/>
</dbReference>
<protein>
    <submittedName>
        <fullName evidence="11">ZN574 protein</fullName>
    </submittedName>
</protein>
<evidence type="ECO:0000256" key="5">
    <source>
        <dbReference type="ARBA" id="ARBA00022833"/>
    </source>
</evidence>
<keyword evidence="7" id="KW-0804">Transcription</keyword>
<feature type="non-terminal residue" evidence="11">
    <location>
        <position position="62"/>
    </location>
</feature>
<dbReference type="AlphaFoldDB" id="A0A7K9H544"/>
<comment type="caution">
    <text evidence="11">The sequence shown here is derived from an EMBL/GenBank/DDBJ whole genome shotgun (WGS) entry which is preliminary data.</text>
</comment>
<keyword evidence="2" id="KW-0479">Metal-binding</keyword>
<organism evidence="11 12">
    <name type="scientific">Loxia leucoptera</name>
    <name type="common">White-winged crossbill</name>
    <dbReference type="NCBI Taxonomy" id="96539"/>
    <lineage>
        <taxon>Eukaryota</taxon>
        <taxon>Metazoa</taxon>
        <taxon>Chordata</taxon>
        <taxon>Craniata</taxon>
        <taxon>Vertebrata</taxon>
        <taxon>Euteleostomi</taxon>
        <taxon>Archelosauria</taxon>
        <taxon>Archosauria</taxon>
        <taxon>Dinosauria</taxon>
        <taxon>Saurischia</taxon>
        <taxon>Theropoda</taxon>
        <taxon>Coelurosauria</taxon>
        <taxon>Aves</taxon>
        <taxon>Neognathae</taxon>
        <taxon>Neoaves</taxon>
        <taxon>Telluraves</taxon>
        <taxon>Australaves</taxon>
        <taxon>Passeriformes</taxon>
        <taxon>Passeroidea</taxon>
        <taxon>Fringillidae</taxon>
        <taxon>Carduelinae</taxon>
        <taxon>Loxia</taxon>
    </lineage>
</organism>
<gene>
    <name evidence="11" type="primary">Znf574_2</name>
    <name evidence="11" type="ORF">LOXLEU_R15344</name>
</gene>
<feature type="non-terminal residue" evidence="11">
    <location>
        <position position="1"/>
    </location>
</feature>
<evidence type="ECO:0000256" key="1">
    <source>
        <dbReference type="ARBA" id="ARBA00004123"/>
    </source>
</evidence>
<dbReference type="InterPro" id="IPR013087">
    <property type="entry name" value="Znf_C2H2_type"/>
</dbReference>
<dbReference type="GO" id="GO:0005634">
    <property type="term" value="C:nucleus"/>
    <property type="evidence" value="ECO:0007669"/>
    <property type="project" value="UniProtKB-SubCell"/>
</dbReference>
<dbReference type="EMBL" id="VWZM01018197">
    <property type="protein sequence ID" value="NXH08987.1"/>
    <property type="molecule type" value="Genomic_DNA"/>
</dbReference>
<evidence type="ECO:0000256" key="4">
    <source>
        <dbReference type="ARBA" id="ARBA00022771"/>
    </source>
</evidence>
<evidence type="ECO:0000313" key="12">
    <source>
        <dbReference type="Proteomes" id="UP000573793"/>
    </source>
</evidence>
<evidence type="ECO:0000256" key="2">
    <source>
        <dbReference type="ARBA" id="ARBA00022723"/>
    </source>
</evidence>
<dbReference type="SUPFAM" id="SSF57667">
    <property type="entry name" value="beta-beta-alpha zinc fingers"/>
    <property type="match status" value="1"/>
</dbReference>
<evidence type="ECO:0000259" key="10">
    <source>
        <dbReference type="PROSITE" id="PS50157"/>
    </source>
</evidence>
<dbReference type="InterPro" id="IPR036236">
    <property type="entry name" value="Znf_C2H2_sf"/>
</dbReference>
<evidence type="ECO:0000313" key="11">
    <source>
        <dbReference type="EMBL" id="NXH08987.1"/>
    </source>
</evidence>
<comment type="subcellular location">
    <subcellularLocation>
        <location evidence="1">Nucleus</location>
    </subcellularLocation>
</comment>
<keyword evidence="3" id="KW-0677">Repeat</keyword>
<keyword evidence="6" id="KW-0805">Transcription regulation</keyword>
<evidence type="ECO:0000256" key="9">
    <source>
        <dbReference type="PROSITE-ProRule" id="PRU00042"/>
    </source>
</evidence>
<keyword evidence="5" id="KW-0862">Zinc</keyword>
<dbReference type="Gene3D" id="3.30.160.60">
    <property type="entry name" value="Classic Zinc Finger"/>
    <property type="match status" value="1"/>
</dbReference>
<evidence type="ECO:0000256" key="7">
    <source>
        <dbReference type="ARBA" id="ARBA00023163"/>
    </source>
</evidence>
<dbReference type="Proteomes" id="UP000573793">
    <property type="component" value="Unassembled WGS sequence"/>
</dbReference>
<evidence type="ECO:0000256" key="6">
    <source>
        <dbReference type="ARBA" id="ARBA00023015"/>
    </source>
</evidence>
<dbReference type="PANTHER" id="PTHR47772">
    <property type="entry name" value="ZINC FINGER PROTEIN 200"/>
    <property type="match status" value="1"/>
</dbReference>
<dbReference type="PROSITE" id="PS50157">
    <property type="entry name" value="ZINC_FINGER_C2H2_2"/>
    <property type="match status" value="1"/>
</dbReference>
<dbReference type="PANTHER" id="PTHR47772:SF13">
    <property type="entry name" value="GASTRULA ZINC FINGER PROTEIN XLCGF49.1-LIKE-RELATED"/>
    <property type="match status" value="1"/>
</dbReference>
<accession>A0A7K9H544</accession>
<evidence type="ECO:0000256" key="3">
    <source>
        <dbReference type="ARBA" id="ARBA00022737"/>
    </source>
</evidence>
<feature type="domain" description="C2H2-type" evidence="10">
    <location>
        <begin position="21"/>
        <end position="48"/>
    </location>
</feature>
<keyword evidence="4 9" id="KW-0863">Zinc-finger</keyword>
<dbReference type="GO" id="GO:0008270">
    <property type="term" value="F:zinc ion binding"/>
    <property type="evidence" value="ECO:0007669"/>
    <property type="project" value="UniProtKB-KW"/>
</dbReference>
<keyword evidence="8" id="KW-0539">Nucleus</keyword>
<keyword evidence="12" id="KW-1185">Reference proteome</keyword>
<evidence type="ECO:0000256" key="8">
    <source>
        <dbReference type="ARBA" id="ARBA00023242"/>
    </source>
</evidence>
<reference evidence="11 12" key="1">
    <citation type="submission" date="2019-09" db="EMBL/GenBank/DDBJ databases">
        <title>Bird 10,000 Genomes (B10K) Project - Family phase.</title>
        <authorList>
            <person name="Zhang G."/>
        </authorList>
    </citation>
    <scope>NUCLEOTIDE SEQUENCE [LARGE SCALE GENOMIC DNA]</scope>
    <source>
        <strain evidence="11">B10K-DU-001-19</strain>
        <tissue evidence="11">Muscle</tissue>
    </source>
</reference>
<proteinExistence type="predicted"/>